<gene>
    <name evidence="1" type="ORF">HDF15_002553</name>
</gene>
<dbReference type="NCBIfam" id="TIGR03359">
    <property type="entry name" value="VI_chp_6"/>
    <property type="match status" value="1"/>
</dbReference>
<dbReference type="AlphaFoldDB" id="A0A7W8E9X1"/>
<reference evidence="1 2" key="1">
    <citation type="submission" date="2020-08" db="EMBL/GenBank/DDBJ databases">
        <title>Genomic Encyclopedia of Type Strains, Phase IV (KMG-V): Genome sequencing to study the core and pangenomes of soil and plant-associated prokaryotes.</title>
        <authorList>
            <person name="Whitman W."/>
        </authorList>
    </citation>
    <scope>NUCLEOTIDE SEQUENCE [LARGE SCALE GENOMIC DNA]</scope>
    <source>
        <strain evidence="1 2">X5P3</strain>
    </source>
</reference>
<dbReference type="PANTHER" id="PTHR35370:SF1">
    <property type="entry name" value="TYPE VI SECRETION SYSTEM COMPONENT TSSF1"/>
    <property type="match status" value="1"/>
</dbReference>
<proteinExistence type="predicted"/>
<evidence type="ECO:0000313" key="1">
    <source>
        <dbReference type="EMBL" id="MBB5064202.1"/>
    </source>
</evidence>
<dbReference type="PIRSF" id="PIRSF028304">
    <property type="entry name" value="UCP028304"/>
    <property type="match status" value="1"/>
</dbReference>
<dbReference type="EMBL" id="JACHIO010000009">
    <property type="protein sequence ID" value="MBB5064202.1"/>
    <property type="molecule type" value="Genomic_DNA"/>
</dbReference>
<name>A0A7W8E9X1_9BACT</name>
<organism evidence="1 2">
    <name type="scientific">Granulicella mallensis</name>
    <dbReference type="NCBI Taxonomy" id="940614"/>
    <lineage>
        <taxon>Bacteria</taxon>
        <taxon>Pseudomonadati</taxon>
        <taxon>Acidobacteriota</taxon>
        <taxon>Terriglobia</taxon>
        <taxon>Terriglobales</taxon>
        <taxon>Acidobacteriaceae</taxon>
        <taxon>Granulicella</taxon>
    </lineage>
</organism>
<dbReference type="Pfam" id="PF05947">
    <property type="entry name" value="T6SS_TssF"/>
    <property type="match status" value="1"/>
</dbReference>
<dbReference type="PANTHER" id="PTHR35370">
    <property type="entry name" value="CYTOPLASMIC PROTEIN-RELATED-RELATED"/>
    <property type="match status" value="1"/>
</dbReference>
<comment type="caution">
    <text evidence="1">The sequence shown here is derived from an EMBL/GenBank/DDBJ whole genome shotgun (WGS) entry which is preliminary data.</text>
</comment>
<evidence type="ECO:0000313" key="2">
    <source>
        <dbReference type="Proteomes" id="UP000584867"/>
    </source>
</evidence>
<dbReference type="Proteomes" id="UP000584867">
    <property type="component" value="Unassembled WGS sequence"/>
</dbReference>
<sequence>MRPELLDSYERELAYLRDMGAEFGRKYPRVASRLLLEPDRCEDPHVERLIESFAFMAARLHLRLDDDLPELTSSLLNLIYPHYLRPIPAMTVVECQIEPESAGKQSSSLMMPEGTMLNTRRNVDGMTCRFRTTYPVELWPITVAECSWRMPEQLPRPVRIAGAAAALRMVLRGGKDVKPGALGISSLRFYISGDSNVVFTLYELLASKCISILLRDPRAPEGRTITIPPSALKPVGFEEEESLLPYPRRSFDGYRLLQEYFAFPQKFLFFDLSGLEAMSAFAASDEVELLFHFSRFERPERQQVLEVGVSNETLRLGCTPAINLFSQAAEPILLTQTQHEYRVTADARYTRMMEVFSIDDVLATSPSKRQTTPLAPLYAYRYNTIAQEQGVFWHANRRYSSFEERQPSSVFLSLVDLNGSLTEPGAEVLTVHCTCSNHDLPSQLSFGAAEGDFEAVNFAGVQRIRALHRPTSSLDPPAGKGQLWRLISQLSLNYLSLGEGGLVALQEILRIHNFSESSQVESQIAGLIAMRNKRHFAIMRADYGNTPARGTRVEIELDERQFANGGAYLFASVLERFLGSYVSMNSFCQLRAESNLRKEGLGTWMPRAGSRVLL</sequence>
<dbReference type="InterPro" id="IPR010272">
    <property type="entry name" value="T6SS_TssF"/>
</dbReference>
<accession>A0A7W8E9X1</accession>
<dbReference type="RefSeq" id="WP_184255905.1">
    <property type="nucleotide sequence ID" value="NZ_JACHIO010000009.1"/>
</dbReference>
<protein>
    <submittedName>
        <fullName evidence="1">Type VI secretion system protein ImpG</fullName>
    </submittedName>
</protein>